<keyword evidence="5" id="KW-1185">Reference proteome</keyword>
<gene>
    <name evidence="4" type="ORF">V9T40_014609</name>
</gene>
<proteinExistence type="inferred from homology"/>
<dbReference type="EMBL" id="JBBCAQ010000038">
    <property type="protein sequence ID" value="KAK7572137.1"/>
    <property type="molecule type" value="Genomic_DNA"/>
</dbReference>
<feature type="region of interest" description="Disordered" evidence="2">
    <location>
        <begin position="443"/>
        <end position="463"/>
    </location>
</feature>
<accession>A0AAN9T582</accession>
<reference evidence="4 5" key="1">
    <citation type="submission" date="2024-03" db="EMBL/GenBank/DDBJ databases">
        <title>Adaptation during the transition from Ophiocordyceps entomopathogen to insect associate is accompanied by gene loss and intensified selection.</title>
        <authorList>
            <person name="Ward C.M."/>
            <person name="Onetto C.A."/>
            <person name="Borneman A.R."/>
        </authorList>
    </citation>
    <scope>NUCLEOTIDE SEQUENCE [LARGE SCALE GENOMIC DNA]</scope>
    <source>
        <strain evidence="4">AWRI1</strain>
        <tissue evidence="4">Single Adult Female</tissue>
    </source>
</reference>
<dbReference type="Pfam" id="PF19314">
    <property type="entry name" value="DUF5917"/>
    <property type="match status" value="1"/>
</dbReference>
<dbReference type="Pfam" id="PF10257">
    <property type="entry name" value="RAI16-like"/>
    <property type="match status" value="1"/>
</dbReference>
<evidence type="ECO:0000313" key="4">
    <source>
        <dbReference type="EMBL" id="KAK7572137.1"/>
    </source>
</evidence>
<evidence type="ECO:0000313" key="5">
    <source>
        <dbReference type="Proteomes" id="UP001367676"/>
    </source>
</evidence>
<dbReference type="InterPro" id="IPR019384">
    <property type="entry name" value="FHIP"/>
</dbReference>
<dbReference type="SUPFAM" id="SSF48371">
    <property type="entry name" value="ARM repeat"/>
    <property type="match status" value="1"/>
</dbReference>
<protein>
    <recommendedName>
        <fullName evidence="3">FHF complex subunit HOOK-interacting protein C-terminal domain-containing protein</fullName>
    </recommendedName>
</protein>
<dbReference type="Proteomes" id="UP001367676">
    <property type="component" value="Unassembled WGS sequence"/>
</dbReference>
<sequence length="671" mass="76819">MFSKMKEVVEYSMNALAPPPPLHEDFVYQWKRFMKNYINLSSEDKTAVEYTKLPICLDLLRDILIHEDEEMVQENDNIDIGPCMEYLLKNNLLDLLVSIAILGEPPGIKSCILQFFSKTLTQLRAPNLAHSAIYSPLMKLMNVCDGLLHTVSEYYEIDFLLHLSALLRKQPGIAIMFFSNESTKYLTEVSETGDTIQYKGIVDLALTYVDSADSNVRVKACQCILLLCSVDDEIIVRGIVDDFKFNHFLIGRLTTLFYGIPPCDCDHFRDIVASWTLDILSGPQNEAIKTREAVVFFGWLDFLNQLSLECHPLMQNHLQQCITENFLKEVFDAKYLPFPKTIALFHKYYCTITSPILHTGFQEWLISADFQAEVPEISTNPIIRTLIDNCSIDDKFVASTSLNFFSEILGKCEEKVVHHLVLCYLKDRLYYDASSIASSWSDEEDERQKYSSSPEASSSSRTLAPSTIDKIINCFTNLIPPPLRTQQNEENIKALQSQFEEILHNCSKFNWPTEATSDIETLSNDSNPEVDNQKRFYEGPFLNLIFMKIKNLPLLEYEQMSSIISIVSKLAILPNPFLHEYFLNPSLPLRKGVSSLYSTLQYVTSDVISMVQVVVNYQNELKIIREKLHTGSKDILCSKNKIDHYLITCVLLEDLCNELAAIAYVKYAYFH</sequence>
<dbReference type="InterPro" id="IPR045669">
    <property type="entry name" value="FHIP_C"/>
</dbReference>
<comment type="caution">
    <text evidence="4">The sequence shown here is derived from an EMBL/GenBank/DDBJ whole genome shotgun (WGS) entry which is preliminary data.</text>
</comment>
<feature type="domain" description="FHF complex subunit HOOK-interacting protein C-terminal" evidence="3">
    <location>
        <begin position="538"/>
        <end position="629"/>
    </location>
</feature>
<feature type="compositionally biased region" description="Low complexity" evidence="2">
    <location>
        <begin position="451"/>
        <end position="460"/>
    </location>
</feature>
<name>A0AAN9T582_9HEMI</name>
<evidence type="ECO:0000259" key="3">
    <source>
        <dbReference type="Pfam" id="PF19314"/>
    </source>
</evidence>
<dbReference type="InterPro" id="IPR016024">
    <property type="entry name" value="ARM-type_fold"/>
</dbReference>
<evidence type="ECO:0000256" key="2">
    <source>
        <dbReference type="SAM" id="MobiDB-lite"/>
    </source>
</evidence>
<dbReference type="PANTHER" id="PTHR21705">
    <property type="entry name" value="RAI16 PROTEIN-RELATED"/>
    <property type="match status" value="1"/>
</dbReference>
<dbReference type="PANTHER" id="PTHR21705:SF12">
    <property type="entry name" value="FHF COMPLEX SUBUNIT HOOK-INTERACTING PROTEIN C-TERMINAL DOMAIN-CONTAINING PROTEIN"/>
    <property type="match status" value="1"/>
</dbReference>
<organism evidence="4 5">
    <name type="scientific">Parthenolecanium corni</name>
    <dbReference type="NCBI Taxonomy" id="536013"/>
    <lineage>
        <taxon>Eukaryota</taxon>
        <taxon>Metazoa</taxon>
        <taxon>Ecdysozoa</taxon>
        <taxon>Arthropoda</taxon>
        <taxon>Hexapoda</taxon>
        <taxon>Insecta</taxon>
        <taxon>Pterygota</taxon>
        <taxon>Neoptera</taxon>
        <taxon>Paraneoptera</taxon>
        <taxon>Hemiptera</taxon>
        <taxon>Sternorrhyncha</taxon>
        <taxon>Coccoidea</taxon>
        <taxon>Coccidae</taxon>
        <taxon>Parthenolecanium</taxon>
    </lineage>
</organism>
<comment type="similarity">
    <text evidence="1">Belongs to the FHIP family.</text>
</comment>
<evidence type="ECO:0000256" key="1">
    <source>
        <dbReference type="ARBA" id="ARBA00024336"/>
    </source>
</evidence>
<dbReference type="AlphaFoldDB" id="A0AAN9T582"/>